<dbReference type="Proteomes" id="UP000254487">
    <property type="component" value="Unassembled WGS sequence"/>
</dbReference>
<evidence type="ECO:0000256" key="1">
    <source>
        <dbReference type="ARBA" id="ARBA00006717"/>
    </source>
</evidence>
<keyword evidence="2" id="KW-0312">Gluconeogenesis</keyword>
<comment type="pathway">
    <text evidence="6">Carbohydrate degradation; glycolysis; pyruvate from D-glyceraldehyde 3-phosphate: step 3/5.</text>
</comment>
<keyword evidence="3" id="KW-0324">Glycolysis</keyword>
<sequence length="104" mass="11692">MAVTKLVLVRHGESQWNNENRFTGWYDVDLSEKGVSEAKAAGKLLKAEGFSFDFAYTSVLKRAIHTLWNVLDELDQAWLPVGEILEAERTSLRRAAGPEQSGNR</sequence>
<comment type="catalytic activity">
    <reaction evidence="6">
        <text>(2R)-2-phosphoglycerate = (2R)-3-phosphoglycerate</text>
        <dbReference type="Rhea" id="RHEA:15901"/>
        <dbReference type="ChEBI" id="CHEBI:58272"/>
        <dbReference type="ChEBI" id="CHEBI:58289"/>
        <dbReference type="EC" id="5.4.2.11"/>
    </reaction>
</comment>
<dbReference type="GO" id="GO:0006096">
    <property type="term" value="P:glycolytic process"/>
    <property type="evidence" value="ECO:0007669"/>
    <property type="project" value="UniProtKB-UniPathway"/>
</dbReference>
<dbReference type="STRING" id="1218098.GCA_001598715_01596"/>
<name>A0A377Z8J0_KLEPO</name>
<evidence type="ECO:0000256" key="6">
    <source>
        <dbReference type="RuleBase" id="RU004512"/>
    </source>
</evidence>
<dbReference type="GO" id="GO:0004619">
    <property type="term" value="F:phosphoglycerate mutase activity"/>
    <property type="evidence" value="ECO:0007669"/>
    <property type="project" value="UniProtKB-EC"/>
</dbReference>
<dbReference type="AlphaFoldDB" id="A0A377Z8J0"/>
<feature type="binding site" evidence="5">
    <location>
        <begin position="23"/>
        <end position="24"/>
    </location>
    <ligand>
        <name>substrate</name>
    </ligand>
</feature>
<dbReference type="SMART" id="SM00855">
    <property type="entry name" value="PGAM"/>
    <property type="match status" value="1"/>
</dbReference>
<dbReference type="EMBL" id="UGLW01000003">
    <property type="protein sequence ID" value="STU63823.1"/>
    <property type="molecule type" value="Genomic_DNA"/>
</dbReference>
<evidence type="ECO:0000256" key="5">
    <source>
        <dbReference type="PIRSR" id="PIRSR613078-2"/>
    </source>
</evidence>
<dbReference type="PANTHER" id="PTHR11931">
    <property type="entry name" value="PHOSPHOGLYCERATE MUTASE"/>
    <property type="match status" value="1"/>
</dbReference>
<evidence type="ECO:0000313" key="7">
    <source>
        <dbReference type="EMBL" id="STU63823.1"/>
    </source>
</evidence>
<dbReference type="EC" id="5.4.2.11" evidence="6"/>
<dbReference type="NCBIfam" id="TIGR01258">
    <property type="entry name" value="pgm_1"/>
    <property type="match status" value="1"/>
</dbReference>
<keyword evidence="4 7" id="KW-0413">Isomerase</keyword>
<evidence type="ECO:0000256" key="2">
    <source>
        <dbReference type="ARBA" id="ARBA00022432"/>
    </source>
</evidence>
<dbReference type="InterPro" id="IPR029033">
    <property type="entry name" value="His_PPase_superfam"/>
</dbReference>
<evidence type="ECO:0000256" key="4">
    <source>
        <dbReference type="ARBA" id="ARBA00023235"/>
    </source>
</evidence>
<protein>
    <recommendedName>
        <fullName evidence="6">2,3-bisphosphoglycerate-dependent phosphoglycerate mutase</fullName>
        <ecNumber evidence="6">5.4.2.11</ecNumber>
    </recommendedName>
</protein>
<comment type="similarity">
    <text evidence="1">Belongs to the phosphoglycerate mutase family. BPG-dependent PGAM subfamily.</text>
</comment>
<dbReference type="SUPFAM" id="SSF53254">
    <property type="entry name" value="Phosphoglycerate mutase-like"/>
    <property type="match status" value="1"/>
</dbReference>
<proteinExistence type="inferred from homology"/>
<dbReference type="InterPro" id="IPR013078">
    <property type="entry name" value="His_Pase_superF_clade-1"/>
</dbReference>
<dbReference type="PROSITE" id="PS00175">
    <property type="entry name" value="PG_MUTASE"/>
    <property type="match status" value="1"/>
</dbReference>
<dbReference type="CDD" id="cd07067">
    <property type="entry name" value="HP_PGM_like"/>
    <property type="match status" value="1"/>
</dbReference>
<dbReference type="UniPathway" id="UPA00109">
    <property type="reaction ID" value="UER00186"/>
</dbReference>
<dbReference type="Pfam" id="PF00300">
    <property type="entry name" value="His_Phos_1"/>
    <property type="match status" value="1"/>
</dbReference>
<comment type="function">
    <text evidence="6">Catalyzes the interconversion of 2-phosphoglycerate and 3-phosphoglycerate.</text>
</comment>
<reference evidence="7 8" key="1">
    <citation type="submission" date="2018-06" db="EMBL/GenBank/DDBJ databases">
        <authorList>
            <consortium name="Pathogen Informatics"/>
            <person name="Doyle S."/>
        </authorList>
    </citation>
    <scope>NUCLEOTIDE SEQUENCE [LARGE SCALE GENOMIC DNA]</scope>
    <source>
        <strain evidence="7 8">NCTC10313</strain>
    </source>
</reference>
<evidence type="ECO:0000313" key="8">
    <source>
        <dbReference type="Proteomes" id="UP000254487"/>
    </source>
</evidence>
<dbReference type="Gene3D" id="3.40.50.1240">
    <property type="entry name" value="Phosphoglycerate mutase-like"/>
    <property type="match status" value="1"/>
</dbReference>
<organism evidence="7 8">
    <name type="scientific">Klebsiella pneumoniae subsp. ozaenae</name>
    <dbReference type="NCBI Taxonomy" id="574"/>
    <lineage>
        <taxon>Bacteria</taxon>
        <taxon>Pseudomonadati</taxon>
        <taxon>Pseudomonadota</taxon>
        <taxon>Gammaproteobacteria</taxon>
        <taxon>Enterobacterales</taxon>
        <taxon>Enterobacteriaceae</taxon>
        <taxon>Klebsiella/Raoultella group</taxon>
        <taxon>Klebsiella</taxon>
        <taxon>Klebsiella pneumoniae complex</taxon>
    </lineage>
</organism>
<feature type="binding site" evidence="5">
    <location>
        <position position="62"/>
    </location>
    <ligand>
        <name>substrate</name>
    </ligand>
</feature>
<dbReference type="InterPro" id="IPR005952">
    <property type="entry name" value="Phosphogly_mut1"/>
</dbReference>
<evidence type="ECO:0000256" key="3">
    <source>
        <dbReference type="ARBA" id="ARBA00023152"/>
    </source>
</evidence>
<feature type="binding site" evidence="5">
    <location>
        <begin position="10"/>
        <end position="17"/>
    </location>
    <ligand>
        <name>substrate</name>
    </ligand>
</feature>
<gene>
    <name evidence="7" type="primary">gpmA_2</name>
    <name evidence="7" type="ORF">NCTC10313_02315</name>
</gene>
<dbReference type="GO" id="GO:0006094">
    <property type="term" value="P:gluconeogenesis"/>
    <property type="evidence" value="ECO:0007669"/>
    <property type="project" value="UniProtKB-KW"/>
</dbReference>
<accession>A0A377Z8J0</accession>
<dbReference type="InterPro" id="IPR001345">
    <property type="entry name" value="PG/BPGM_mutase_AS"/>
</dbReference>